<dbReference type="OrthoDB" id="3345970at2759"/>
<dbReference type="Gene3D" id="3.40.50.11350">
    <property type="match status" value="1"/>
</dbReference>
<comment type="caution">
    <text evidence="2">The sequence shown here is derived from an EMBL/GenBank/DDBJ whole genome shotgun (WGS) entry which is preliminary data.</text>
</comment>
<keyword evidence="3" id="KW-1185">Reference proteome</keyword>
<keyword evidence="1" id="KW-0812">Transmembrane</keyword>
<dbReference type="AlphaFoldDB" id="A0A9Q3BF64"/>
<evidence type="ECO:0000256" key="1">
    <source>
        <dbReference type="SAM" id="Phobius"/>
    </source>
</evidence>
<name>A0A9Q3BF64_9BASI</name>
<evidence type="ECO:0000313" key="2">
    <source>
        <dbReference type="EMBL" id="MBW0463978.1"/>
    </source>
</evidence>
<accession>A0A9Q3BF64</accession>
<dbReference type="EMBL" id="AVOT02000670">
    <property type="protein sequence ID" value="MBW0463978.1"/>
    <property type="molecule type" value="Genomic_DNA"/>
</dbReference>
<organism evidence="2 3">
    <name type="scientific">Austropuccinia psidii MF-1</name>
    <dbReference type="NCBI Taxonomy" id="1389203"/>
    <lineage>
        <taxon>Eukaryota</taxon>
        <taxon>Fungi</taxon>
        <taxon>Dikarya</taxon>
        <taxon>Basidiomycota</taxon>
        <taxon>Pucciniomycotina</taxon>
        <taxon>Pucciniomycetes</taxon>
        <taxon>Pucciniales</taxon>
        <taxon>Sphaerophragmiaceae</taxon>
        <taxon>Austropuccinia</taxon>
    </lineage>
</organism>
<feature type="transmembrane region" description="Helical" evidence="1">
    <location>
        <begin position="32"/>
        <end position="50"/>
    </location>
</feature>
<evidence type="ECO:0000313" key="3">
    <source>
        <dbReference type="Proteomes" id="UP000765509"/>
    </source>
</evidence>
<reference evidence="2" key="1">
    <citation type="submission" date="2021-03" db="EMBL/GenBank/DDBJ databases">
        <title>Draft genome sequence of rust myrtle Austropuccinia psidii MF-1, a brazilian biotype.</title>
        <authorList>
            <person name="Quecine M.C."/>
            <person name="Pachon D.M.R."/>
            <person name="Bonatelli M.L."/>
            <person name="Correr F.H."/>
            <person name="Franceschini L.M."/>
            <person name="Leite T.F."/>
            <person name="Margarido G.R.A."/>
            <person name="Almeida C.A."/>
            <person name="Ferrarezi J.A."/>
            <person name="Labate C.A."/>
        </authorList>
    </citation>
    <scope>NUCLEOTIDE SEQUENCE</scope>
    <source>
        <strain evidence="2">MF-1</strain>
    </source>
</reference>
<proteinExistence type="predicted"/>
<gene>
    <name evidence="2" type="ORF">O181_003693</name>
</gene>
<keyword evidence="1" id="KW-1133">Transmembrane helix</keyword>
<protein>
    <submittedName>
        <fullName evidence="2">Uncharacterized protein</fullName>
    </submittedName>
</protein>
<keyword evidence="1" id="KW-0472">Membrane</keyword>
<dbReference type="CDD" id="cd11296">
    <property type="entry name" value="O-FucT_like"/>
    <property type="match status" value="1"/>
</dbReference>
<dbReference type="Proteomes" id="UP000765509">
    <property type="component" value="Unassembled WGS sequence"/>
</dbReference>
<sequence length="644" mass="73990">MNQNLHQQESSSIDFKKLSSFKFIKIKSKLKAFLIFLFIILTLIWLSTISSTSSSVYSNLSETAYHKISKIYSNLPFQNNNDNQTQHSSSKSINQFNQESLKNRKFLVRDWSPWLGFNNVRYIIETGLLLAHLLNRELVLPGFSYATACEYSDDICAALTPMFIHGVPVDLKDITNRTFYPDPDQGTTILKPPVPTQNWKGWVLPLDVMLDTDHVISTWKHSIKFEDFIKLTNPDPSYHSIGMSTGKWSTDYNSKLTYRKLPNALFTNFSLTMVDKLPKPIEPLIDFKDRSKKTAPDPIIKKCESTLNRLATLSRKRSISSIQHVSSDSHQKRQNQALKEQNQFPSWDESLITGDQLTGNLSNVDHPLLEQCLASKNLRTAYGFTLAGWWMKAPYVPAKYVKPLTKMVGWWDSLHSYDEQILHIEGEIHNGFPPGSMIWTSLEGRDEYRRLVREAIRPPEIYQRIAAKLELKMRARCGGRSWVASHLRRGDFLGYEWASKDITNQWRWIENNVDYGVKLLNWNTTFLKPIHDAFNTSLEPPQAGDPLYLATNTRLDDELKFLRSKNVVLLSDLLDESDKKELGFSAYFMDTLAIVEQCLIMRAGFFYGDGHSSVAGLILNRRVFYGIDEQVTKIEYLKQPGDGQ</sequence>